<evidence type="ECO:0008006" key="4">
    <source>
        <dbReference type="Google" id="ProtNLM"/>
    </source>
</evidence>
<feature type="transmembrane region" description="Helical" evidence="1">
    <location>
        <begin position="107"/>
        <end position="126"/>
    </location>
</feature>
<feature type="transmembrane region" description="Helical" evidence="1">
    <location>
        <begin position="12"/>
        <end position="31"/>
    </location>
</feature>
<feature type="transmembrane region" description="Helical" evidence="1">
    <location>
        <begin position="187"/>
        <end position="204"/>
    </location>
</feature>
<feature type="transmembrane region" description="Helical" evidence="1">
    <location>
        <begin position="325"/>
        <end position="346"/>
    </location>
</feature>
<feature type="transmembrane region" description="Helical" evidence="1">
    <location>
        <begin position="147"/>
        <end position="167"/>
    </location>
</feature>
<evidence type="ECO:0000256" key="1">
    <source>
        <dbReference type="SAM" id="Phobius"/>
    </source>
</evidence>
<feature type="transmembrane region" description="Helical" evidence="1">
    <location>
        <begin position="43"/>
        <end position="63"/>
    </location>
</feature>
<protein>
    <recommendedName>
        <fullName evidence="4">DUF4153 domain-containing protein</fullName>
    </recommendedName>
</protein>
<accession>A0A1M5RBX2</accession>
<feature type="transmembrane region" description="Helical" evidence="1">
    <location>
        <begin position="70"/>
        <end position="91"/>
    </location>
</feature>
<dbReference type="STRING" id="490188.SAMN04488068_3021"/>
<dbReference type="AlphaFoldDB" id="A0A1M5RBX2"/>
<reference evidence="2 3" key="1">
    <citation type="submission" date="2016-11" db="EMBL/GenBank/DDBJ databases">
        <authorList>
            <person name="Jaros S."/>
            <person name="Januszkiewicz K."/>
            <person name="Wedrychowicz H."/>
        </authorList>
    </citation>
    <scope>NUCLEOTIDE SEQUENCE [LARGE SCALE GENOMIC DNA]</scope>
    <source>
        <strain evidence="2 3">CGMCC 1.7049</strain>
    </source>
</reference>
<feature type="transmembrane region" description="Helical" evidence="1">
    <location>
        <begin position="292"/>
        <end position="313"/>
    </location>
</feature>
<proteinExistence type="predicted"/>
<dbReference type="Proteomes" id="UP000199758">
    <property type="component" value="Unassembled WGS sequence"/>
</dbReference>
<evidence type="ECO:0000313" key="2">
    <source>
        <dbReference type="EMBL" id="SHH23832.1"/>
    </source>
</evidence>
<dbReference type="EMBL" id="FQWZ01000007">
    <property type="protein sequence ID" value="SHH23832.1"/>
    <property type="molecule type" value="Genomic_DNA"/>
</dbReference>
<sequence length="580" mass="63349">MQTPVVDREQRGFILLLALLQGAALYAMQLAREQQWPGLGTPAGQVLAYTLALAVPTVMALTVERLRDGLFWRQIAALSLGLVLLAAWAAFDLPEPSAGRSEPPDAYTARLAVLLFVLLLYLQARLRHRRWCAPYAELVDHGWHNGLSLLLLLPFVGFCWLVLWLWGALFDLLKIDLFSTLFRQTPFIYLATGTMVGLGLLLARTQRRPIEVLQPILFAVLRALLPLLAFISLLFLTMLPFTGLEPLWQTRRAAVLLLTIVALMVLCTNAVYGDGRPPLLTTSVYPRWVRRVVELSLVALPAYALLALYALWLRVDQHGWTPDRLHGALAALLLAAHALGYAAGLLRPRAAGALPALASVNVSLSWLAMAVLVGTLTPLLDANRISVASQMARLESRQIKVADLDLAFLRDRAGGAGRRALASLLRHPGVIADPALAQRIERLLQPAPAADAPPTRDTLRAQLAIAPGASPVDDDWLDALVSQRLATLNCTEPGSDCVVLTPDMDGDGRSERLLCALASDSAQCQLSARVAGQWQDIGAVPLHAIGGDVPQALRQGRYRVVAPQWSDLEIDGERHRLQLR</sequence>
<keyword evidence="1" id="KW-1133">Transmembrane helix</keyword>
<feature type="transmembrane region" description="Helical" evidence="1">
    <location>
        <begin position="216"/>
        <end position="241"/>
    </location>
</feature>
<keyword evidence="3" id="KW-1185">Reference proteome</keyword>
<dbReference type="RefSeq" id="WP_072898748.1">
    <property type="nucleotide sequence ID" value="NZ_FQWZ01000007.1"/>
</dbReference>
<feature type="transmembrane region" description="Helical" evidence="1">
    <location>
        <begin position="253"/>
        <end position="272"/>
    </location>
</feature>
<keyword evidence="1" id="KW-0472">Membrane</keyword>
<name>A0A1M5RBX2_9GAMM</name>
<feature type="transmembrane region" description="Helical" evidence="1">
    <location>
        <begin position="358"/>
        <end position="380"/>
    </location>
</feature>
<dbReference type="OrthoDB" id="7022049at2"/>
<evidence type="ECO:0000313" key="3">
    <source>
        <dbReference type="Proteomes" id="UP000199758"/>
    </source>
</evidence>
<keyword evidence="1" id="KW-0812">Transmembrane</keyword>
<gene>
    <name evidence="2" type="ORF">SAMN04488068_3021</name>
</gene>
<organism evidence="2 3">
    <name type="scientific">Hydrocarboniphaga daqingensis</name>
    <dbReference type="NCBI Taxonomy" id="490188"/>
    <lineage>
        <taxon>Bacteria</taxon>
        <taxon>Pseudomonadati</taxon>
        <taxon>Pseudomonadota</taxon>
        <taxon>Gammaproteobacteria</taxon>
        <taxon>Nevskiales</taxon>
        <taxon>Nevskiaceae</taxon>
        <taxon>Hydrocarboniphaga</taxon>
    </lineage>
</organism>